<dbReference type="PANTHER" id="PTHR13267:SF3">
    <property type="entry name" value="ZINC FINGER PROTEIN 277"/>
    <property type="match status" value="1"/>
</dbReference>
<dbReference type="PROSITE" id="PS50157">
    <property type="entry name" value="ZINC_FINGER_C2H2_2"/>
    <property type="match status" value="1"/>
</dbReference>
<dbReference type="Proteomes" id="UP000759131">
    <property type="component" value="Unassembled WGS sequence"/>
</dbReference>
<keyword evidence="9" id="KW-1185">Reference proteome</keyword>
<evidence type="ECO:0000313" key="8">
    <source>
        <dbReference type="EMBL" id="CAD7635675.1"/>
    </source>
</evidence>
<evidence type="ECO:0000256" key="1">
    <source>
        <dbReference type="ARBA" id="ARBA00022723"/>
    </source>
</evidence>
<comment type="similarity">
    <text evidence="4">Belongs to the ZNF277 family.</text>
</comment>
<feature type="domain" description="C2H2-type" evidence="7">
    <location>
        <begin position="220"/>
        <end position="249"/>
    </location>
</feature>
<sequence>MATAMDNNSDTHRHVESLYLKTDPTARPTVAIDGADQRKTIECLICPKLVAIGPTDESLSYSLQTHLLTDHKFMIADIDTIADLAKYCDHWRPKFAPTVDGHDWTRFCVAINTNSGPKDVAERETYYMIGGSAQEFPEDTRVREGLRQSMLDLILLQSQSERNDTEFSRQCIFCRKVFTENRANLFAHLAADHGLNVGNPDNIVHCRELLDVIDRRVTALQCLYCERTFKSWATMKEHMRKKGHRQLNPDNRDYDKFYLINYLSPERDWRDVKREVDVDVKPDGADDGCDADEESEQNEWNDWSESDPKDHHCICLFCEFAADIEPLKAHMKTVHDYDIDTVLIDRLEDFYNRIKVINYMRRTIHECRCHYCGQRATTRDSLLVHLEFSGHSKLLPDECDYDSPDNYFPTYENDNLLHFLDNTADEDNSAAVEATDG</sequence>
<evidence type="ECO:0000256" key="2">
    <source>
        <dbReference type="ARBA" id="ARBA00022771"/>
    </source>
</evidence>
<dbReference type="EMBL" id="OC872005">
    <property type="protein sequence ID" value="CAD7635675.1"/>
    <property type="molecule type" value="Genomic_DNA"/>
</dbReference>
<gene>
    <name evidence="8" type="ORF">OSB1V03_LOCUS16066</name>
</gene>
<feature type="compositionally biased region" description="Acidic residues" evidence="6">
    <location>
        <begin position="285"/>
        <end position="305"/>
    </location>
</feature>
<protein>
    <recommendedName>
        <fullName evidence="7">C2H2-type domain-containing protein</fullName>
    </recommendedName>
</protein>
<dbReference type="PROSITE" id="PS00028">
    <property type="entry name" value="ZINC_FINGER_C2H2_1"/>
    <property type="match status" value="1"/>
</dbReference>
<dbReference type="EMBL" id="CAJPIZ010017430">
    <property type="protein sequence ID" value="CAG2116105.1"/>
    <property type="molecule type" value="Genomic_DNA"/>
</dbReference>
<dbReference type="OrthoDB" id="278606at2759"/>
<dbReference type="PANTHER" id="PTHR13267">
    <property type="entry name" value="ZINC FINGER PROTEIN 277"/>
    <property type="match status" value="1"/>
</dbReference>
<organism evidence="8">
    <name type="scientific">Medioppia subpectinata</name>
    <dbReference type="NCBI Taxonomy" id="1979941"/>
    <lineage>
        <taxon>Eukaryota</taxon>
        <taxon>Metazoa</taxon>
        <taxon>Ecdysozoa</taxon>
        <taxon>Arthropoda</taxon>
        <taxon>Chelicerata</taxon>
        <taxon>Arachnida</taxon>
        <taxon>Acari</taxon>
        <taxon>Acariformes</taxon>
        <taxon>Sarcoptiformes</taxon>
        <taxon>Oribatida</taxon>
        <taxon>Brachypylina</taxon>
        <taxon>Oppioidea</taxon>
        <taxon>Oppiidae</taxon>
        <taxon>Medioppia</taxon>
    </lineage>
</organism>
<feature type="region of interest" description="Disordered" evidence="6">
    <location>
        <begin position="281"/>
        <end position="306"/>
    </location>
</feature>
<dbReference type="GO" id="GO:0008270">
    <property type="term" value="F:zinc ion binding"/>
    <property type="evidence" value="ECO:0007669"/>
    <property type="project" value="UniProtKB-KW"/>
</dbReference>
<name>A0A7R9Q7U1_9ACAR</name>
<evidence type="ECO:0000256" key="3">
    <source>
        <dbReference type="ARBA" id="ARBA00022833"/>
    </source>
</evidence>
<reference evidence="8" key="1">
    <citation type="submission" date="2020-11" db="EMBL/GenBank/DDBJ databases">
        <authorList>
            <person name="Tran Van P."/>
        </authorList>
    </citation>
    <scope>NUCLEOTIDE SEQUENCE</scope>
</reference>
<dbReference type="InterPro" id="IPR040048">
    <property type="entry name" value="ZNF277"/>
</dbReference>
<dbReference type="InterPro" id="IPR013087">
    <property type="entry name" value="Znf_C2H2_type"/>
</dbReference>
<dbReference type="AlphaFoldDB" id="A0A7R9Q7U1"/>
<keyword evidence="2 5" id="KW-0863">Zinc-finger</keyword>
<proteinExistence type="inferred from homology"/>
<dbReference type="Pfam" id="PF12756">
    <property type="entry name" value="zf-C2H2_2"/>
    <property type="match status" value="2"/>
</dbReference>
<evidence type="ECO:0000256" key="5">
    <source>
        <dbReference type="PROSITE-ProRule" id="PRU00042"/>
    </source>
</evidence>
<evidence type="ECO:0000256" key="6">
    <source>
        <dbReference type="SAM" id="MobiDB-lite"/>
    </source>
</evidence>
<dbReference type="SUPFAM" id="SSF57667">
    <property type="entry name" value="beta-beta-alpha zinc fingers"/>
    <property type="match status" value="2"/>
</dbReference>
<dbReference type="SMART" id="SM00355">
    <property type="entry name" value="ZnF_C2H2"/>
    <property type="match status" value="4"/>
</dbReference>
<dbReference type="Gene3D" id="3.30.160.60">
    <property type="entry name" value="Classic Zinc Finger"/>
    <property type="match status" value="1"/>
</dbReference>
<evidence type="ECO:0000313" key="9">
    <source>
        <dbReference type="Proteomes" id="UP000759131"/>
    </source>
</evidence>
<dbReference type="InterPro" id="IPR036236">
    <property type="entry name" value="Znf_C2H2_sf"/>
</dbReference>
<accession>A0A7R9Q7U1</accession>
<keyword evidence="1" id="KW-0479">Metal-binding</keyword>
<evidence type="ECO:0000256" key="4">
    <source>
        <dbReference type="ARBA" id="ARBA00034119"/>
    </source>
</evidence>
<evidence type="ECO:0000259" key="7">
    <source>
        <dbReference type="PROSITE" id="PS50157"/>
    </source>
</evidence>
<keyword evidence="3" id="KW-0862">Zinc</keyword>
<dbReference type="InterPro" id="IPR041661">
    <property type="entry name" value="ZN622/Rei1/Reh1_Znf-C2H2"/>
</dbReference>